<name>A0A1Q8CPA8_9PSEU</name>
<gene>
    <name evidence="1" type="ORF">BU204_17570</name>
</gene>
<sequence>MAWAVGSSTTGGAVNRRPLAFRLGTRTGTLEPTPAEHGQLDGVAVVRGEVWAVGHRFADAAPYGLRRRADAGCPCRHRPSRERP</sequence>
<reference evidence="1 2" key="1">
    <citation type="submission" date="2016-12" db="EMBL/GenBank/DDBJ databases">
        <title>The draft genome sequence of Actinophytocola sp. 11-183.</title>
        <authorList>
            <person name="Wang W."/>
            <person name="Yuan L."/>
        </authorList>
    </citation>
    <scope>NUCLEOTIDE SEQUENCE [LARGE SCALE GENOMIC DNA]</scope>
    <source>
        <strain evidence="1 2">11-183</strain>
    </source>
</reference>
<evidence type="ECO:0000313" key="2">
    <source>
        <dbReference type="Proteomes" id="UP000185596"/>
    </source>
</evidence>
<dbReference type="STRING" id="1912961.BU204_17570"/>
<evidence type="ECO:0000313" key="1">
    <source>
        <dbReference type="EMBL" id="OLF16185.1"/>
    </source>
</evidence>
<accession>A0A1Q8CPA8</accession>
<comment type="caution">
    <text evidence="1">The sequence shown here is derived from an EMBL/GenBank/DDBJ whole genome shotgun (WGS) entry which is preliminary data.</text>
</comment>
<dbReference type="EMBL" id="MSIE01000031">
    <property type="protein sequence ID" value="OLF16185.1"/>
    <property type="molecule type" value="Genomic_DNA"/>
</dbReference>
<keyword evidence="2" id="KW-1185">Reference proteome</keyword>
<dbReference type="Proteomes" id="UP000185596">
    <property type="component" value="Unassembled WGS sequence"/>
</dbReference>
<protein>
    <submittedName>
        <fullName evidence="1">Uncharacterized protein</fullName>
    </submittedName>
</protein>
<dbReference type="AlphaFoldDB" id="A0A1Q8CPA8"/>
<organism evidence="1 2">
    <name type="scientific">Actinophytocola xanthii</name>
    <dbReference type="NCBI Taxonomy" id="1912961"/>
    <lineage>
        <taxon>Bacteria</taxon>
        <taxon>Bacillati</taxon>
        <taxon>Actinomycetota</taxon>
        <taxon>Actinomycetes</taxon>
        <taxon>Pseudonocardiales</taxon>
        <taxon>Pseudonocardiaceae</taxon>
    </lineage>
</organism>
<proteinExistence type="predicted"/>